<name>A0A1Y5XDK8_KIBAR</name>
<dbReference type="Gene3D" id="2.180.10.10">
    <property type="entry name" value="RHS repeat-associated core"/>
    <property type="match status" value="2"/>
</dbReference>
<protein>
    <submittedName>
        <fullName evidence="4">Intein N-terminal splicing region/RHS repeat-associated core domain-containing protein</fullName>
    </submittedName>
</protein>
<sequence length="1972" mass="216808">MPQLALSYKSSEVDGRTSVTNNQPSWAGEGWSLSPGFVERTYGPCAEDDDPGGVKPPESMGDLCWRSDNATAAYGSSGGALIRDDASGAWRTKSDDGSRIVRFQDDKGILNGDDNGEHWQITSPDGTQYWFGSQLDANSTWTVPVFGDDKNEPCNKATLAESSCVQSYRWLLDKVIDRNGNVIRYFYTKETNKYGMNEKDTAVEYVRGGTLSRIDYGLRDDGTAASGRVLFTVANRCVQNSICDDKNPNNWPDVAWENKCDATPCKHHSPSFWSTQRLASVTTQVLRGGAYDDVDRWDLEHHFPDPGDREKAALWLKSITHTGLVGDGSIEQPKVTFEGTALPNRVDTAADGIAPLYRYRITGIRSESGGLTSITYSSQCTAENKPTKPEENDQWCFPVKWAPKNFAEREDYFHKYVVTKVITSDRLNVQNDTKLSSQEQVVSYEYLGGAAWHRDTSEFTKESKKGYNEFRGFGRVRTRVGAPDNLSGRITMSEKRFYRGMDGDKLPNGPDGQPRYRAAKVTDSENVDYPDSDWLQGFGFESANFAFEAPTRLDQPDPPRITKSISKPYVKGPTATRGNFKAYIVRTASQQTFTERDSGERYVTESKTDYDDRGLPVESDDLGDLKTAADDKCTRTVYAPNAGKWIINLPGTVETVSVNCDATPVFPKDAISASRNTYDDNGNVKTVEVAKERPAADPDYVLTSTTDYDKYGRAKKVTDALGRATTTVFTPESGPLTQTTVTTPEPRVKAGGLVTTTTIDPAWGVPTKAVDPNNRTTTMVYDALGRKTHAWLPNQPTAEKPSVKFSYLIRNDGASVVTTTTLSPNKTEITSKTLYDGLLRPRQTQTPAMGGGRLIVDTRYDSLGRQWKTTQPYFQSGTIDDTVWLAQDTDIPGHTRTYYDDAGRPSASVYYGGAFEKWRTTTTYGGDRTHVTPPAGGTATTGITNARGELVEQRRYHGPKPEGSYDATFYTYTKAGQLETVTDPMSKVWRYTYDLRGRMVQNEDPDSGISIRTFDDVNKLIKQKDARGKTVAYSYDGLDRKTGVYAEEVTGKPLAEWTYDTAIKGVGKMASSTRWVGENAYTRKVLSYNPLYLPTESSVTIPASEGLLAGSYETFASYNVDGSMSSESFDKAGLLPEESVSYKYDDLGALLESWGGYNGRTFHYGSATEYTRYGEVQRLRLGSGDKKVWQSFYYDANTRRLARSIVDAEVPSPMQSDTRYTFDPAGTITSIADVPLGQTADVQCFRHDQFRRLTQAWTANVGDWTQEEGCKTEPSFSATVSPAPYWHTYTYDKSGNRETETKRAKIGTTNRTYNYDVPGHGHALKSVSTNGGGVNTTDLYEYNANGAVLRKGSQEFTWDVENALTKVVTDGKDTTFVYDADGNRLIRRDPEGTTLYLPGQELRLNVAGGNPQATRYYSHGGNIIAVRQDNGSLSWLAGDHQGTGEITIDAGSLQVTRRRQLPFGEPRGEEVPWPTQLGFVGGTKDKSTGLTHLGARDYDPALGRFISVDPVMNPADPQQINGYTYSNNNPITFSDPTGAFCDSCDYYHHNKGEESIWTPVPPNQETKPGAPTGYREAAVTSKIRKASANQRAKQAAAAKAKAGCTELASSGYGMQPCKTASACPPGTVPGNGYLISGCVVPPHRGITSEEAHLILDICGTTEVPIGSQICDGLNAVIYAVEGEWVDAGISVGGMASGIGTAGTAARAADNAATLAKKGCSFTADTKVLMADGTAKPISEVKVGDEVMAADPQSGRVEPRQVTDVIVHLDFVQDLVLENGAKVTTTEDHPFWNESDRQWQRADAIGIGEKLLTASGQRSVFSGLRGETRRVAAAHNLSVQGLSTFYVLAGDLPVLVHNRCPRRTEEVWDHADRGSSENNFMYHYNEHKTRSDGSVVSEEEYLRDSAEWAARVMAPGGTARQNVSRQPYYDGQYVRKIVDPVTGMGGFVVEGTNKVVTFWYWNDSAIRTPRRGR</sequence>
<feature type="region of interest" description="Disordered" evidence="2">
    <location>
        <begin position="550"/>
        <end position="569"/>
    </location>
</feature>
<evidence type="ECO:0000313" key="4">
    <source>
        <dbReference type="EMBL" id="SMC83621.1"/>
    </source>
</evidence>
<evidence type="ECO:0000313" key="5">
    <source>
        <dbReference type="Proteomes" id="UP000192674"/>
    </source>
</evidence>
<dbReference type="CDD" id="cd00081">
    <property type="entry name" value="Hint"/>
    <property type="match status" value="1"/>
</dbReference>
<dbReference type="InterPro" id="IPR003587">
    <property type="entry name" value="Hint_dom_N"/>
</dbReference>
<dbReference type="NCBIfam" id="TIGR03696">
    <property type="entry name" value="Rhs_assc_core"/>
    <property type="match status" value="1"/>
</dbReference>
<dbReference type="SUPFAM" id="SSF51294">
    <property type="entry name" value="Hedgehog/intein (Hint) domain"/>
    <property type="match status" value="1"/>
</dbReference>
<dbReference type="PANTHER" id="PTHR32305:SF17">
    <property type="entry name" value="TRNA NUCLEASE WAPA"/>
    <property type="match status" value="1"/>
</dbReference>
<dbReference type="InterPro" id="IPR006530">
    <property type="entry name" value="YD"/>
</dbReference>
<keyword evidence="5" id="KW-1185">Reference proteome</keyword>
<dbReference type="InterPro" id="IPR031325">
    <property type="entry name" value="RHS_repeat"/>
</dbReference>
<dbReference type="SMART" id="SM00306">
    <property type="entry name" value="HintN"/>
    <property type="match status" value="1"/>
</dbReference>
<accession>A0A1Y5XDK8</accession>
<dbReference type="CDD" id="cd20745">
    <property type="entry name" value="FIX_RhsA_AHH_HNH-like"/>
    <property type="match status" value="1"/>
</dbReference>
<dbReference type="NCBIfam" id="TIGR01643">
    <property type="entry name" value="YD_repeat_2x"/>
    <property type="match status" value="2"/>
</dbReference>
<dbReference type="Pfam" id="PF07591">
    <property type="entry name" value="PT-HINT"/>
    <property type="match status" value="1"/>
</dbReference>
<evidence type="ECO:0000256" key="2">
    <source>
        <dbReference type="SAM" id="MobiDB-lite"/>
    </source>
</evidence>
<dbReference type="InterPro" id="IPR036844">
    <property type="entry name" value="Hint_dom_sf"/>
</dbReference>
<dbReference type="InterPro" id="IPR022385">
    <property type="entry name" value="Rhs_assc_core"/>
</dbReference>
<dbReference type="PANTHER" id="PTHR32305">
    <property type="match status" value="1"/>
</dbReference>
<dbReference type="InterPro" id="IPR050708">
    <property type="entry name" value="T6SS_VgrG/RHS"/>
</dbReference>
<dbReference type="EMBL" id="FWXV01000002">
    <property type="protein sequence ID" value="SMC83621.1"/>
    <property type="molecule type" value="Genomic_DNA"/>
</dbReference>
<feature type="region of interest" description="Disordered" evidence="2">
    <location>
        <begin position="1"/>
        <end position="32"/>
    </location>
</feature>
<dbReference type="Pfam" id="PF25023">
    <property type="entry name" value="TEN_YD-shell"/>
    <property type="match status" value="1"/>
</dbReference>
<evidence type="ECO:0000256" key="1">
    <source>
        <dbReference type="ARBA" id="ARBA00022737"/>
    </source>
</evidence>
<dbReference type="InterPro" id="IPR006141">
    <property type="entry name" value="Intein_N"/>
</dbReference>
<dbReference type="InterPro" id="IPR056823">
    <property type="entry name" value="TEN-like_YD-shell"/>
</dbReference>
<dbReference type="GO" id="GO:0016539">
    <property type="term" value="P:intein-mediated protein splicing"/>
    <property type="evidence" value="ECO:0007669"/>
    <property type="project" value="InterPro"/>
</dbReference>
<feature type="domain" description="Hint" evidence="3">
    <location>
        <begin position="1718"/>
        <end position="1814"/>
    </location>
</feature>
<reference evidence="4 5" key="1">
    <citation type="submission" date="2017-04" db="EMBL/GenBank/DDBJ databases">
        <authorList>
            <person name="Afonso C.L."/>
            <person name="Miller P.J."/>
            <person name="Scott M.A."/>
            <person name="Spackman E."/>
            <person name="Goraichik I."/>
            <person name="Dimitrov K.M."/>
            <person name="Suarez D.L."/>
            <person name="Swayne D.E."/>
        </authorList>
    </citation>
    <scope>NUCLEOTIDE SEQUENCE [LARGE SCALE GENOMIC DNA]</scope>
    <source>
        <strain evidence="4 5">DSM 43828</strain>
    </source>
</reference>
<dbReference type="Gene3D" id="2.170.16.10">
    <property type="entry name" value="Hedgehog/Intein (Hint) domain"/>
    <property type="match status" value="1"/>
</dbReference>
<dbReference type="Pfam" id="PF05593">
    <property type="entry name" value="RHS_repeat"/>
    <property type="match status" value="1"/>
</dbReference>
<organism evidence="4 5">
    <name type="scientific">Kibdelosporangium aridum</name>
    <dbReference type="NCBI Taxonomy" id="2030"/>
    <lineage>
        <taxon>Bacteria</taxon>
        <taxon>Bacillati</taxon>
        <taxon>Actinomycetota</taxon>
        <taxon>Actinomycetes</taxon>
        <taxon>Pseudonocardiales</taxon>
        <taxon>Pseudonocardiaceae</taxon>
        <taxon>Kibdelosporangium</taxon>
    </lineage>
</organism>
<dbReference type="PROSITE" id="PS50817">
    <property type="entry name" value="INTEIN_N_TER"/>
    <property type="match status" value="1"/>
</dbReference>
<evidence type="ECO:0000259" key="3">
    <source>
        <dbReference type="SMART" id="SM00306"/>
    </source>
</evidence>
<keyword evidence="1" id="KW-0677">Repeat</keyword>
<dbReference type="Proteomes" id="UP000192674">
    <property type="component" value="Unassembled WGS sequence"/>
</dbReference>
<proteinExistence type="predicted"/>
<gene>
    <name evidence="4" type="ORF">SAMN05661093_01937</name>
</gene>